<organism evidence="1 2">
    <name type="scientific">Euphydryas editha</name>
    <name type="common">Edith's checkerspot</name>
    <dbReference type="NCBI Taxonomy" id="104508"/>
    <lineage>
        <taxon>Eukaryota</taxon>
        <taxon>Metazoa</taxon>
        <taxon>Ecdysozoa</taxon>
        <taxon>Arthropoda</taxon>
        <taxon>Hexapoda</taxon>
        <taxon>Insecta</taxon>
        <taxon>Pterygota</taxon>
        <taxon>Neoptera</taxon>
        <taxon>Endopterygota</taxon>
        <taxon>Lepidoptera</taxon>
        <taxon>Glossata</taxon>
        <taxon>Ditrysia</taxon>
        <taxon>Papilionoidea</taxon>
        <taxon>Nymphalidae</taxon>
        <taxon>Nymphalinae</taxon>
        <taxon>Euphydryas</taxon>
    </lineage>
</organism>
<comment type="caution">
    <text evidence="1">The sequence shown here is derived from an EMBL/GenBank/DDBJ whole genome shotgun (WGS) entry which is preliminary data.</text>
</comment>
<evidence type="ECO:0000313" key="2">
    <source>
        <dbReference type="Proteomes" id="UP001153954"/>
    </source>
</evidence>
<accession>A0AAU9TWW6</accession>
<sequence>MPRKYVTKQKTYSDLMLQETLSKVKNGDLSYREAEIKCKLVNHSYAGKFTILTLVSKEGTVLSKDADEDLGNKQDTSDSFIIYHFYNVLEKAVDSLNSDIRPGQLWNLDETSFSTDPTRIEVVMGKGQKIHRIIKRSKKENKTEMVCLSAEGTLFLERH</sequence>
<name>A0AAU9TWW6_EUPED</name>
<dbReference type="EMBL" id="CAKOGL010000007">
    <property type="protein sequence ID" value="CAH2089030.1"/>
    <property type="molecule type" value="Genomic_DNA"/>
</dbReference>
<reference evidence="1" key="1">
    <citation type="submission" date="2022-03" db="EMBL/GenBank/DDBJ databases">
        <authorList>
            <person name="Tunstrom K."/>
        </authorList>
    </citation>
    <scope>NUCLEOTIDE SEQUENCE</scope>
</reference>
<gene>
    <name evidence="1" type="ORF">EEDITHA_LOCUS5126</name>
</gene>
<dbReference type="AlphaFoldDB" id="A0AAU9TWW6"/>
<protein>
    <submittedName>
        <fullName evidence="1">Uncharacterized protein</fullName>
    </submittedName>
</protein>
<proteinExistence type="predicted"/>
<evidence type="ECO:0000313" key="1">
    <source>
        <dbReference type="EMBL" id="CAH2089030.1"/>
    </source>
</evidence>
<keyword evidence="2" id="KW-1185">Reference proteome</keyword>
<dbReference type="Proteomes" id="UP001153954">
    <property type="component" value="Unassembled WGS sequence"/>
</dbReference>